<keyword evidence="2" id="KW-1133">Transmembrane helix</keyword>
<feature type="region of interest" description="Disordered" evidence="1">
    <location>
        <begin position="196"/>
        <end position="218"/>
    </location>
</feature>
<feature type="transmembrane region" description="Helical" evidence="2">
    <location>
        <begin position="60"/>
        <end position="78"/>
    </location>
</feature>
<dbReference type="EMBL" id="JAAGMR010000247">
    <property type="protein sequence ID" value="NEB94349.1"/>
    <property type="molecule type" value="Genomic_DNA"/>
</dbReference>
<keyword evidence="2" id="KW-0812">Transmembrane</keyword>
<dbReference type="NCBIfam" id="NF041646">
    <property type="entry name" value="VC0807_fam"/>
    <property type="match status" value="1"/>
</dbReference>
<organism evidence="3 4">
    <name type="scientific">Streptomyces bauhiniae</name>
    <dbReference type="NCBI Taxonomy" id="2340725"/>
    <lineage>
        <taxon>Bacteria</taxon>
        <taxon>Bacillati</taxon>
        <taxon>Actinomycetota</taxon>
        <taxon>Actinomycetes</taxon>
        <taxon>Kitasatosporales</taxon>
        <taxon>Streptomycetaceae</taxon>
        <taxon>Streptomyces</taxon>
    </lineage>
</organism>
<reference evidence="3 4" key="1">
    <citation type="submission" date="2020-01" db="EMBL/GenBank/DDBJ databases">
        <title>Insect and environment-associated Actinomycetes.</title>
        <authorList>
            <person name="Currrie C."/>
            <person name="Chevrette M."/>
            <person name="Carlson C."/>
            <person name="Stubbendieck R."/>
            <person name="Wendt-Pienkowski E."/>
        </authorList>
    </citation>
    <scope>NUCLEOTIDE SEQUENCE [LARGE SCALE GENOMIC DNA]</scope>
    <source>
        <strain evidence="3 4">SID7754</strain>
    </source>
</reference>
<dbReference type="AlphaFoldDB" id="A0A7K3QWW2"/>
<dbReference type="RefSeq" id="WP_164191458.1">
    <property type="nucleotide sequence ID" value="NZ_JAAGMR010000247.1"/>
</dbReference>
<accession>A0A7K3QWW2</accession>
<feature type="transmembrane region" description="Helical" evidence="2">
    <location>
        <begin position="34"/>
        <end position="53"/>
    </location>
</feature>
<feature type="transmembrane region" description="Helical" evidence="2">
    <location>
        <begin position="142"/>
        <end position="162"/>
    </location>
</feature>
<name>A0A7K3QWW2_9ACTN</name>
<evidence type="ECO:0000256" key="1">
    <source>
        <dbReference type="SAM" id="MobiDB-lite"/>
    </source>
</evidence>
<protein>
    <submittedName>
        <fullName evidence="3">DUF3159 domain-containing protein</fullName>
    </submittedName>
</protein>
<evidence type="ECO:0000313" key="4">
    <source>
        <dbReference type="Proteomes" id="UP000470520"/>
    </source>
</evidence>
<feature type="transmembrane region" description="Helical" evidence="2">
    <location>
        <begin position="90"/>
        <end position="106"/>
    </location>
</feature>
<sequence>MNRSSLRLLGAVLENVGVPVGSYLLLTLLGWQPVWALVGASGVSVLILAGQYLRRHQLTALGVLVLVRFALGVAVALITGDARLELAKDFVITSAIGGFAVLSLLLRRPFIARIRRDLSGNPRQFDRRWTRDRGFRQVHRRLTLVWAAGLVAEGVVAVLLIYTLPLTAAVVATNILAPATLLALISATEWRARRYLGTHPDPPSPTAELQPDGPGVGC</sequence>
<feature type="transmembrane region" description="Helical" evidence="2">
    <location>
        <begin position="168"/>
        <end position="187"/>
    </location>
</feature>
<gene>
    <name evidence="3" type="ORF">G3I21_22145</name>
</gene>
<comment type="caution">
    <text evidence="3">The sequence shown here is derived from an EMBL/GenBank/DDBJ whole genome shotgun (WGS) entry which is preliminary data.</text>
</comment>
<dbReference type="Proteomes" id="UP000470520">
    <property type="component" value="Unassembled WGS sequence"/>
</dbReference>
<evidence type="ECO:0000256" key="2">
    <source>
        <dbReference type="SAM" id="Phobius"/>
    </source>
</evidence>
<proteinExistence type="predicted"/>
<feature type="transmembrane region" description="Helical" evidence="2">
    <location>
        <begin position="7"/>
        <end position="28"/>
    </location>
</feature>
<keyword evidence="2" id="KW-0472">Membrane</keyword>
<evidence type="ECO:0000313" key="3">
    <source>
        <dbReference type="EMBL" id="NEB94349.1"/>
    </source>
</evidence>
<dbReference type="InterPro" id="IPR016566">
    <property type="entry name" value="UCP010219"/>
</dbReference>
<dbReference type="Pfam" id="PF11361">
    <property type="entry name" value="DUF3159"/>
    <property type="match status" value="1"/>
</dbReference>